<dbReference type="Gene3D" id="3.20.20.10">
    <property type="entry name" value="Alanine racemase"/>
    <property type="match status" value="1"/>
</dbReference>
<gene>
    <name evidence="5" type="ORF">HOLleu_33665</name>
</gene>
<dbReference type="PIRSF" id="PIRSF004848">
    <property type="entry name" value="YBL036c_PLPDEIII"/>
    <property type="match status" value="1"/>
</dbReference>
<dbReference type="OrthoDB" id="10264196at2759"/>
<comment type="caution">
    <text evidence="2">Lacks conserved residue(s) required for the propagation of feature annotation.</text>
</comment>
<evidence type="ECO:0000313" key="5">
    <source>
        <dbReference type="EMBL" id="KAJ8025953.1"/>
    </source>
</evidence>
<dbReference type="NCBIfam" id="TIGR00044">
    <property type="entry name" value="YggS family pyridoxal phosphate-dependent enzyme"/>
    <property type="match status" value="1"/>
</dbReference>
<name>A0A9Q1BHC5_HOLLE</name>
<keyword evidence="1 2" id="KW-0663">Pyridoxal phosphate</keyword>
<evidence type="ECO:0000259" key="4">
    <source>
        <dbReference type="Pfam" id="PF01168"/>
    </source>
</evidence>
<dbReference type="PANTHER" id="PTHR10146:SF14">
    <property type="entry name" value="PYRIDOXAL PHOSPHATE HOMEOSTASIS PROTEIN"/>
    <property type="match status" value="1"/>
</dbReference>
<evidence type="ECO:0000256" key="1">
    <source>
        <dbReference type="ARBA" id="ARBA00022898"/>
    </source>
</evidence>
<dbReference type="SUPFAM" id="SSF51419">
    <property type="entry name" value="PLP-binding barrel"/>
    <property type="match status" value="1"/>
</dbReference>
<dbReference type="InterPro" id="IPR011078">
    <property type="entry name" value="PyrdxlP_homeostasis"/>
</dbReference>
<dbReference type="AlphaFoldDB" id="A0A9Q1BHC5"/>
<proteinExistence type="inferred from homology"/>
<evidence type="ECO:0000313" key="6">
    <source>
        <dbReference type="Proteomes" id="UP001152320"/>
    </source>
</evidence>
<dbReference type="InterPro" id="IPR029066">
    <property type="entry name" value="PLP-binding_barrel"/>
</dbReference>
<dbReference type="GO" id="GO:0030170">
    <property type="term" value="F:pyridoxal phosphate binding"/>
    <property type="evidence" value="ECO:0007669"/>
    <property type="project" value="UniProtKB-UniRule"/>
</dbReference>
<accession>A0A9Q1BHC5</accession>
<keyword evidence="6" id="KW-1185">Reference proteome</keyword>
<evidence type="ECO:0000256" key="3">
    <source>
        <dbReference type="RuleBase" id="RU004514"/>
    </source>
</evidence>
<evidence type="ECO:0000256" key="2">
    <source>
        <dbReference type="HAMAP-Rule" id="MF_03225"/>
    </source>
</evidence>
<dbReference type="FunFam" id="3.20.20.10:FF:000007">
    <property type="entry name" value="Pyridoxal phosphate homeostasis protein"/>
    <property type="match status" value="1"/>
</dbReference>
<reference evidence="5" key="1">
    <citation type="submission" date="2021-10" db="EMBL/GenBank/DDBJ databases">
        <title>Tropical sea cucumber genome reveals ecological adaptation and Cuvierian tubules defense mechanism.</title>
        <authorList>
            <person name="Chen T."/>
        </authorList>
    </citation>
    <scope>NUCLEOTIDE SEQUENCE</scope>
    <source>
        <strain evidence="5">Nanhai2018</strain>
        <tissue evidence="5">Muscle</tissue>
    </source>
</reference>
<dbReference type="PROSITE" id="PS01211">
    <property type="entry name" value="UPF0001"/>
    <property type="match status" value="1"/>
</dbReference>
<dbReference type="CDD" id="cd06822">
    <property type="entry name" value="PLPDE_III_YBL036c_euk"/>
    <property type="match status" value="1"/>
</dbReference>
<dbReference type="Proteomes" id="UP001152320">
    <property type="component" value="Chromosome 17"/>
</dbReference>
<protein>
    <recommendedName>
        <fullName evidence="2">Pyridoxal phosphate homeostasis protein</fullName>
        <shortName evidence="2">PLP homeostasis protein</shortName>
    </recommendedName>
</protein>
<dbReference type="EMBL" id="JAIZAY010000017">
    <property type="protein sequence ID" value="KAJ8025953.1"/>
    <property type="molecule type" value="Genomic_DNA"/>
</dbReference>
<sequence>MIQEAYQQTQRSFGENYVQELVEKSQNPDIQQNCPEIRWHFIGHLQSNKVKKLCETKNLFMVETVDSEKIAKELNKHWKDESQRLKVMVQVNTSQEDSKSGITTENCFDLVEFVLKECPNLELAGLMTIGSFDHDLSKGPNPDFQKLLKCRAEVCKRFSLPVESVELSMGMSGDFEHAIEVGSTNIRVGSTIFGARTYSSVKPKENFQTAESNINKKMTNMKVSDT</sequence>
<feature type="domain" description="Alanine racemase N-terminal" evidence="4">
    <location>
        <begin position="4"/>
        <end position="196"/>
    </location>
</feature>
<dbReference type="Pfam" id="PF01168">
    <property type="entry name" value="Ala_racemase_N"/>
    <property type="match status" value="1"/>
</dbReference>
<comment type="similarity">
    <text evidence="2 3">Belongs to the pyridoxal phosphate-binding protein YggS/PROSC family.</text>
</comment>
<organism evidence="5 6">
    <name type="scientific">Holothuria leucospilota</name>
    <name type="common">Black long sea cucumber</name>
    <name type="synonym">Mertensiothuria leucospilota</name>
    <dbReference type="NCBI Taxonomy" id="206669"/>
    <lineage>
        <taxon>Eukaryota</taxon>
        <taxon>Metazoa</taxon>
        <taxon>Echinodermata</taxon>
        <taxon>Eleutherozoa</taxon>
        <taxon>Echinozoa</taxon>
        <taxon>Holothuroidea</taxon>
        <taxon>Aspidochirotacea</taxon>
        <taxon>Aspidochirotida</taxon>
        <taxon>Holothuriidae</taxon>
        <taxon>Holothuria</taxon>
    </lineage>
</organism>
<comment type="caution">
    <text evidence="5">The sequence shown here is derived from an EMBL/GenBank/DDBJ whole genome shotgun (WGS) entry which is preliminary data.</text>
</comment>
<dbReference type="InterPro" id="IPR001608">
    <property type="entry name" value="Ala_racemase_N"/>
</dbReference>
<comment type="function">
    <text evidence="2">Pyridoxal 5'-phosphate (PLP)-binding protein, which may be involved in intracellular homeostatic regulation of pyridoxal 5'-phosphate (PLP), the active form of vitamin B6.</text>
</comment>
<dbReference type="HAMAP" id="MF_02087">
    <property type="entry name" value="PLP_homeostasis"/>
    <property type="match status" value="1"/>
</dbReference>
<dbReference type="PANTHER" id="PTHR10146">
    <property type="entry name" value="PROLINE SYNTHETASE CO-TRANSCRIBED BACTERIAL HOMOLOG PROTEIN"/>
    <property type="match status" value="1"/>
</dbReference>